<evidence type="ECO:0000313" key="4">
    <source>
        <dbReference type="Proteomes" id="UP000775547"/>
    </source>
</evidence>
<gene>
    <name evidence="3" type="ORF">DXG03_001851</name>
</gene>
<keyword evidence="4" id="KW-1185">Reference proteome</keyword>
<keyword evidence="1" id="KW-0732">Signal</keyword>
<dbReference type="InterPro" id="IPR050266">
    <property type="entry name" value="AB_hydrolase_sf"/>
</dbReference>
<feature type="domain" description="AB hydrolase-1" evidence="2">
    <location>
        <begin position="57"/>
        <end position="297"/>
    </location>
</feature>
<name>A0A9P7G4X4_9AGAR</name>
<evidence type="ECO:0000256" key="1">
    <source>
        <dbReference type="SAM" id="SignalP"/>
    </source>
</evidence>
<dbReference type="GO" id="GO:0016020">
    <property type="term" value="C:membrane"/>
    <property type="evidence" value="ECO:0007669"/>
    <property type="project" value="TreeGrafter"/>
</dbReference>
<dbReference type="SUPFAM" id="SSF53474">
    <property type="entry name" value="alpha/beta-Hydrolases"/>
    <property type="match status" value="1"/>
</dbReference>
<comment type="caution">
    <text evidence="3">The sequence shown here is derived from an EMBL/GenBank/DDBJ whole genome shotgun (WGS) entry which is preliminary data.</text>
</comment>
<reference evidence="3" key="2">
    <citation type="submission" date="2021-10" db="EMBL/GenBank/DDBJ databases">
        <title>Phylogenomics reveals ancestral predisposition of the termite-cultivated fungus Termitomyces towards a domesticated lifestyle.</title>
        <authorList>
            <person name="Auxier B."/>
            <person name="Grum-Grzhimaylo A."/>
            <person name="Cardenas M.E."/>
            <person name="Lodge J.D."/>
            <person name="Laessoe T."/>
            <person name="Pedersen O."/>
            <person name="Smith M.E."/>
            <person name="Kuyper T.W."/>
            <person name="Franco-Molano E.A."/>
            <person name="Baroni T.J."/>
            <person name="Aanen D.K."/>
        </authorList>
    </citation>
    <scope>NUCLEOTIDE SEQUENCE</scope>
    <source>
        <strain evidence="3">AP01</strain>
        <tissue evidence="3">Mycelium</tissue>
    </source>
</reference>
<feature type="chain" id="PRO_5040277740" description="AB hydrolase-1 domain-containing protein" evidence="1">
    <location>
        <begin position="20"/>
        <end position="322"/>
    </location>
</feature>
<dbReference type="PANTHER" id="PTHR43798">
    <property type="entry name" value="MONOACYLGLYCEROL LIPASE"/>
    <property type="match status" value="1"/>
</dbReference>
<dbReference type="EMBL" id="JABCKV010000145">
    <property type="protein sequence ID" value="KAG5642934.1"/>
    <property type="molecule type" value="Genomic_DNA"/>
</dbReference>
<feature type="signal peptide" evidence="1">
    <location>
        <begin position="1"/>
        <end position="19"/>
    </location>
</feature>
<dbReference type="InterPro" id="IPR000073">
    <property type="entry name" value="AB_hydrolase_1"/>
</dbReference>
<dbReference type="AlphaFoldDB" id="A0A9P7G4X4"/>
<sequence>MRVLLIATSLLASFTFSRADEDISTSGIFSPPSVTKDLTSRDGTKIHVQAVGNPNNPHIIFAHGLACTLAAFDPLFEDPLLQATLYMVRYDTRGHGLSGKPLSPAFYTSDRYADDLKAIISAFKLNKPFFAGWSLAGAISADIAANFPSPLPFSGLIWLAALPYLGDILPKVATEKVLSFLPGLQDTKDVALGLQTRIDFVETLSAKNDVVPYATKLGWVGSAVYLPPAVASLALGRSQDPTRLFAEAAAGWPLLILHGSADKQINGTAVISNLAPAFKNVESRLIQGAGHILFYDDEPTIARYLFAFITRVRLTNPYPIKK</sequence>
<protein>
    <recommendedName>
        <fullName evidence="2">AB hydrolase-1 domain-containing protein</fullName>
    </recommendedName>
</protein>
<proteinExistence type="predicted"/>
<dbReference type="Pfam" id="PF00561">
    <property type="entry name" value="Abhydrolase_1"/>
    <property type="match status" value="1"/>
</dbReference>
<evidence type="ECO:0000259" key="2">
    <source>
        <dbReference type="Pfam" id="PF00561"/>
    </source>
</evidence>
<dbReference type="InterPro" id="IPR029058">
    <property type="entry name" value="AB_hydrolase_fold"/>
</dbReference>
<dbReference type="Proteomes" id="UP000775547">
    <property type="component" value="Unassembled WGS sequence"/>
</dbReference>
<dbReference type="OrthoDB" id="408373at2759"/>
<dbReference type="PANTHER" id="PTHR43798:SF33">
    <property type="entry name" value="HYDROLASE, PUTATIVE (AFU_ORTHOLOGUE AFUA_2G14860)-RELATED"/>
    <property type="match status" value="1"/>
</dbReference>
<reference evidence="3" key="1">
    <citation type="submission" date="2020-07" db="EMBL/GenBank/DDBJ databases">
        <authorList>
            <person name="Nieuwenhuis M."/>
            <person name="Van De Peppel L.J.J."/>
        </authorList>
    </citation>
    <scope>NUCLEOTIDE SEQUENCE</scope>
    <source>
        <strain evidence="3">AP01</strain>
        <tissue evidence="3">Mycelium</tissue>
    </source>
</reference>
<evidence type="ECO:0000313" key="3">
    <source>
        <dbReference type="EMBL" id="KAG5642934.1"/>
    </source>
</evidence>
<organism evidence="3 4">
    <name type="scientific">Asterophora parasitica</name>
    <dbReference type="NCBI Taxonomy" id="117018"/>
    <lineage>
        <taxon>Eukaryota</taxon>
        <taxon>Fungi</taxon>
        <taxon>Dikarya</taxon>
        <taxon>Basidiomycota</taxon>
        <taxon>Agaricomycotina</taxon>
        <taxon>Agaricomycetes</taxon>
        <taxon>Agaricomycetidae</taxon>
        <taxon>Agaricales</taxon>
        <taxon>Tricholomatineae</taxon>
        <taxon>Lyophyllaceae</taxon>
        <taxon>Asterophora</taxon>
    </lineage>
</organism>
<accession>A0A9P7G4X4</accession>
<dbReference type="Gene3D" id="3.40.50.1820">
    <property type="entry name" value="alpha/beta hydrolase"/>
    <property type="match status" value="1"/>
</dbReference>